<evidence type="ECO:0000256" key="2">
    <source>
        <dbReference type="ARBA" id="ARBA00022840"/>
    </source>
</evidence>
<evidence type="ECO:0000313" key="4">
    <source>
        <dbReference type="EMBL" id="MDC8770419.1"/>
    </source>
</evidence>
<sequence>MMHPTDRASAPQAPGERRNLTVLFADLSESTRLADAMQAEHYALMLRDLRALYQSVVPRHGGTVVRIQGDGMLAIFGHPQMREDDGRRATEAALELHQLVRLMRPPGSSGQWPHGQELSLHSGIHAGIVLVEEGDAVRGRFDLLGNTPNFAARLSDQAGADEILVSEETLGLHCHYFQTSERRLVLLKGRSSALAVYAIKGRAAIGRRFEASQQRGLAPFVGRKFELLQLKLALAEAQQGRPAWINIRASAGVGKTRLTEEFLARTATQNCQVQRGYCESYLSAEPLQPYLQMLRALASQGLGIAAALLTAEAAARPAGLLQLLQALARQRPQVIFIDDLQWADDASLLLLHRVYALAREQQLPLLLLTASRPQETELQADGARVLELAPFDASDAEQAIVQLLPDTDPFVALDIQRHAGGNPLFIEELCHAIKHEHAGRRALIRPRADSAGQAWLAALTLSRVARLAPEQAALLRAAAVIGNVIPTWLLQRLTGCTEQDPAVLALAERDFVFPDRRAGFFRFKHGLTRDVVYESIGWHERQAMHRHIAAELRSQVHDTPRQATDELLGYHAAAAEQWAEAALHAERAGDQALAASALDRAKKQYRAALTALEHLPSSGVIDMRWVAIAQRFGIACVFDASRADLRVLQHAVQLAQGSGDADLIARADYWLGYASYALGEVREGLLHCERGLLAAQVKQPPNGALLAQLLGAQGQLLAAAADYPAALGLLDQAIAFLRPLNQATVPPARPAVSLAYSLACRAYVLGDQGQFGEAHACFDEALAIIQGSNHAVEASVQGWRAAVFLWQGRWPEARQAAAEAQRIGGLVRSLFTYSMGHAVCAFADWETERSAASALGLQVAANWLASRGGGLFSSLIHGWRAELLAEQGDAAGARLQVAQALRRARQRDWIGVAMAYRAAARLAADAGQAARASHYLAAAQRVAALRGSAHEAAVNQLCAAELALALGEPAQHQLSEAAASFEALNMAWHLQKTRRLMACV</sequence>
<dbReference type="PROSITE" id="PS50125">
    <property type="entry name" value="GUANYLATE_CYCLASE_2"/>
    <property type="match status" value="1"/>
</dbReference>
<comment type="caution">
    <text evidence="4">The sequence shown here is derived from an EMBL/GenBank/DDBJ whole genome shotgun (WGS) entry which is preliminary data.</text>
</comment>
<name>A0ABT5KA32_9BURK</name>
<dbReference type="Gene3D" id="3.30.70.1230">
    <property type="entry name" value="Nucleotide cyclase"/>
    <property type="match status" value="1"/>
</dbReference>
<keyword evidence="1" id="KW-0547">Nucleotide-binding</keyword>
<evidence type="ECO:0000259" key="3">
    <source>
        <dbReference type="PROSITE" id="PS50125"/>
    </source>
</evidence>
<dbReference type="SMART" id="SM00044">
    <property type="entry name" value="CYCc"/>
    <property type="match status" value="1"/>
</dbReference>
<dbReference type="InterPro" id="IPR011990">
    <property type="entry name" value="TPR-like_helical_dom_sf"/>
</dbReference>
<dbReference type="PANTHER" id="PTHR16305">
    <property type="entry name" value="TESTICULAR SOLUBLE ADENYLYL CYCLASE"/>
    <property type="match status" value="1"/>
</dbReference>
<proteinExistence type="predicted"/>
<dbReference type="SUPFAM" id="SSF55073">
    <property type="entry name" value="Nucleotide cyclase"/>
    <property type="match status" value="1"/>
</dbReference>
<dbReference type="Gene3D" id="3.40.50.300">
    <property type="entry name" value="P-loop containing nucleotide triphosphate hydrolases"/>
    <property type="match status" value="1"/>
</dbReference>
<keyword evidence="5" id="KW-1185">Reference proteome</keyword>
<dbReference type="Pfam" id="PF13191">
    <property type="entry name" value="AAA_16"/>
    <property type="match status" value="1"/>
</dbReference>
<dbReference type="Proteomes" id="UP001221189">
    <property type="component" value="Unassembled WGS sequence"/>
</dbReference>
<dbReference type="EMBL" id="JAQQXT010000001">
    <property type="protein sequence ID" value="MDC8770419.1"/>
    <property type="molecule type" value="Genomic_DNA"/>
</dbReference>
<dbReference type="InterPro" id="IPR001054">
    <property type="entry name" value="A/G_cyclase"/>
</dbReference>
<gene>
    <name evidence="4" type="ORF">PRZ03_02460</name>
</gene>
<evidence type="ECO:0000256" key="1">
    <source>
        <dbReference type="ARBA" id="ARBA00022741"/>
    </source>
</evidence>
<dbReference type="InterPro" id="IPR041664">
    <property type="entry name" value="AAA_16"/>
</dbReference>
<dbReference type="PANTHER" id="PTHR16305:SF28">
    <property type="entry name" value="GUANYLATE CYCLASE DOMAIN-CONTAINING PROTEIN"/>
    <property type="match status" value="1"/>
</dbReference>
<dbReference type="RefSeq" id="WP_273598862.1">
    <property type="nucleotide sequence ID" value="NZ_JAQQXT010000001.1"/>
</dbReference>
<keyword evidence="2" id="KW-0067">ATP-binding</keyword>
<dbReference type="Gene3D" id="1.25.40.10">
    <property type="entry name" value="Tetratricopeptide repeat domain"/>
    <property type="match status" value="1"/>
</dbReference>
<accession>A0ABT5KA32</accession>
<dbReference type="CDD" id="cd07302">
    <property type="entry name" value="CHD"/>
    <property type="match status" value="1"/>
</dbReference>
<dbReference type="SUPFAM" id="SSF48452">
    <property type="entry name" value="TPR-like"/>
    <property type="match status" value="1"/>
</dbReference>
<dbReference type="InterPro" id="IPR027417">
    <property type="entry name" value="P-loop_NTPase"/>
</dbReference>
<protein>
    <submittedName>
        <fullName evidence="4">Adenylate/guanylate cyclase domain-containing protein</fullName>
    </submittedName>
</protein>
<evidence type="ECO:0000313" key="5">
    <source>
        <dbReference type="Proteomes" id="UP001221189"/>
    </source>
</evidence>
<organism evidence="4 5">
    <name type="scientific">Roseateles albus</name>
    <dbReference type="NCBI Taxonomy" id="2987525"/>
    <lineage>
        <taxon>Bacteria</taxon>
        <taxon>Pseudomonadati</taxon>
        <taxon>Pseudomonadota</taxon>
        <taxon>Betaproteobacteria</taxon>
        <taxon>Burkholderiales</taxon>
        <taxon>Sphaerotilaceae</taxon>
        <taxon>Roseateles</taxon>
    </lineage>
</organism>
<dbReference type="Pfam" id="PF00211">
    <property type="entry name" value="Guanylate_cyc"/>
    <property type="match status" value="1"/>
</dbReference>
<dbReference type="SUPFAM" id="SSF52540">
    <property type="entry name" value="P-loop containing nucleoside triphosphate hydrolases"/>
    <property type="match status" value="1"/>
</dbReference>
<reference evidence="4 5" key="1">
    <citation type="submission" date="2022-10" db="EMBL/GenBank/DDBJ databases">
        <title>Paucibacter sp. hw1 Genome sequencing.</title>
        <authorList>
            <person name="Park S."/>
        </authorList>
    </citation>
    <scope>NUCLEOTIDE SEQUENCE [LARGE SCALE GENOMIC DNA]</scope>
    <source>
        <strain evidence="5">hw1</strain>
    </source>
</reference>
<dbReference type="InterPro" id="IPR029787">
    <property type="entry name" value="Nucleotide_cyclase"/>
</dbReference>
<feature type="domain" description="Guanylate cyclase" evidence="3">
    <location>
        <begin position="21"/>
        <end position="155"/>
    </location>
</feature>